<dbReference type="Gene3D" id="2.60.40.10">
    <property type="entry name" value="Immunoglobulins"/>
    <property type="match status" value="1"/>
</dbReference>
<dbReference type="InterPro" id="IPR014756">
    <property type="entry name" value="Ig_E-set"/>
</dbReference>
<dbReference type="EMBL" id="DS986151">
    <property type="protein sequence ID" value="EDV18566.1"/>
    <property type="molecule type" value="Genomic_DNA"/>
</dbReference>
<dbReference type="Pfam" id="PF00128">
    <property type="entry name" value="Alpha-amylase"/>
    <property type="match status" value="1"/>
</dbReference>
<dbReference type="GeneID" id="6760162"/>
<dbReference type="SUPFAM" id="SSF51445">
    <property type="entry name" value="(Trans)glycosidases"/>
    <property type="match status" value="1"/>
</dbReference>
<dbReference type="InParanoid" id="B3SFC9"/>
<protein>
    <recommendedName>
        <fullName evidence="2">Glycosyl hydrolase family 13 catalytic domain-containing protein</fullName>
    </recommendedName>
</protein>
<dbReference type="Proteomes" id="UP000009022">
    <property type="component" value="Unassembled WGS sequence"/>
</dbReference>
<dbReference type="InterPro" id="IPR017853">
    <property type="entry name" value="GH"/>
</dbReference>
<dbReference type="SMART" id="SM00642">
    <property type="entry name" value="Aamy"/>
    <property type="match status" value="1"/>
</dbReference>
<dbReference type="InterPro" id="IPR004193">
    <property type="entry name" value="Glyco_hydro_13_N"/>
</dbReference>
<accession>B3SFC9</accession>
<dbReference type="PANTHER" id="PTHR43002">
    <property type="entry name" value="GLYCOGEN DEBRANCHING ENZYME"/>
    <property type="match status" value="1"/>
</dbReference>
<evidence type="ECO:0000256" key="1">
    <source>
        <dbReference type="ARBA" id="ARBA00008061"/>
    </source>
</evidence>
<dbReference type="eggNOG" id="KOG0470">
    <property type="taxonomic scope" value="Eukaryota"/>
</dbReference>
<gene>
    <name evidence="3" type="ORF">TRIADDRAFT_62927</name>
</gene>
<dbReference type="InterPro" id="IPR013783">
    <property type="entry name" value="Ig-like_fold"/>
</dbReference>
<dbReference type="PhylomeDB" id="B3SFC9"/>
<sequence>MSGDVHQKKSCRCILDPLHRSVMDKIVKNQSFYTDLKMGLSYLDEEFHLKFFSENANAVFVRIYNEKVEQEFPLEHHHPYWTISLKNIPENSEYLMRCEGPYEIQNGHRFSPKTLFLDPYAKELNAYTKRALFKEPDSFDWEQISKPLHPKNSLIIYEAHLRGLTMKSSLAKQDCGTFKGLIYHIDHLIELGINAIELQPIFYFDMEEVKNTHPETQETLKNYWGYNSRSFFTLTPTYGTLNDFKNLVKECHKRRIEVILDVVYNHSPGLMPADNSAYYIVEPYGAYANYTGCGNTISCNHPETAQLILDSLEYFSNECQVDGFRFDLASILTRGEDGSVLEDPLVLKKIRESKELSTCKLIAEAWDAAGLYQLGQFKKWGAWSEWNGQFRDHIRSFIKGDRGLSEAFEESFNGSTNLYDHQDQSINFITSHDGFTLMDLVCFNEKHNEANGESNRD</sequence>
<dbReference type="SMR" id="B3SFC9"/>
<organism evidence="3 4">
    <name type="scientific">Trichoplax adhaerens</name>
    <name type="common">Trichoplax reptans</name>
    <dbReference type="NCBI Taxonomy" id="10228"/>
    <lineage>
        <taxon>Eukaryota</taxon>
        <taxon>Metazoa</taxon>
        <taxon>Placozoa</taxon>
        <taxon>Uniplacotomia</taxon>
        <taxon>Trichoplacea</taxon>
        <taxon>Trichoplacidae</taxon>
        <taxon>Trichoplax</taxon>
    </lineage>
</organism>
<dbReference type="InterPro" id="IPR006047">
    <property type="entry name" value="GH13_cat_dom"/>
</dbReference>
<proteinExistence type="inferred from homology"/>
<name>B3SFC9_TRIAD</name>
<dbReference type="RefSeq" id="XP_002118948.1">
    <property type="nucleotide sequence ID" value="XM_002118912.1"/>
</dbReference>
<dbReference type="GO" id="GO:0004553">
    <property type="term" value="F:hydrolase activity, hydrolyzing O-glycosyl compounds"/>
    <property type="evidence" value="ECO:0007669"/>
    <property type="project" value="InterPro"/>
</dbReference>
<reference evidence="3 4" key="1">
    <citation type="journal article" date="2008" name="Nature">
        <title>The Trichoplax genome and the nature of placozoans.</title>
        <authorList>
            <person name="Srivastava M."/>
            <person name="Begovic E."/>
            <person name="Chapman J."/>
            <person name="Putnam N.H."/>
            <person name="Hellsten U."/>
            <person name="Kawashima T."/>
            <person name="Kuo A."/>
            <person name="Mitros T."/>
            <person name="Salamov A."/>
            <person name="Carpenter M.L."/>
            <person name="Signorovitch A.Y."/>
            <person name="Moreno M.A."/>
            <person name="Kamm K."/>
            <person name="Grimwood J."/>
            <person name="Schmutz J."/>
            <person name="Shapiro H."/>
            <person name="Grigoriev I.V."/>
            <person name="Buss L.W."/>
            <person name="Schierwater B."/>
            <person name="Dellaporta S.L."/>
            <person name="Rokhsar D.S."/>
        </authorList>
    </citation>
    <scope>NUCLEOTIDE SEQUENCE [LARGE SCALE GENOMIC DNA]</scope>
    <source>
        <strain evidence="3 4">Grell-BS-1999</strain>
    </source>
</reference>
<dbReference type="STRING" id="10228.B3SFC9"/>
<dbReference type="Gene3D" id="3.20.20.80">
    <property type="entry name" value="Glycosidases"/>
    <property type="match status" value="1"/>
</dbReference>
<evidence type="ECO:0000313" key="3">
    <source>
        <dbReference type="EMBL" id="EDV18566.1"/>
    </source>
</evidence>
<dbReference type="OrthoDB" id="204980at2759"/>
<dbReference type="GO" id="GO:0005975">
    <property type="term" value="P:carbohydrate metabolic process"/>
    <property type="evidence" value="ECO:0007669"/>
    <property type="project" value="InterPro"/>
</dbReference>
<evidence type="ECO:0000259" key="2">
    <source>
        <dbReference type="SMART" id="SM00642"/>
    </source>
</evidence>
<feature type="domain" description="Glycosyl hydrolase family 13 catalytic" evidence="2">
    <location>
        <begin position="136"/>
        <end position="457"/>
    </location>
</feature>
<evidence type="ECO:0000313" key="4">
    <source>
        <dbReference type="Proteomes" id="UP000009022"/>
    </source>
</evidence>
<feature type="non-terminal residue" evidence="3">
    <location>
        <position position="457"/>
    </location>
</feature>
<dbReference type="KEGG" id="tad:TRIADDRAFT_62927"/>
<dbReference type="SUPFAM" id="SSF81296">
    <property type="entry name" value="E set domains"/>
    <property type="match status" value="1"/>
</dbReference>
<dbReference type="Pfam" id="PF02922">
    <property type="entry name" value="CBM_48"/>
    <property type="match status" value="1"/>
</dbReference>
<dbReference type="AlphaFoldDB" id="B3SFC9"/>
<keyword evidence="4" id="KW-1185">Reference proteome</keyword>
<comment type="similarity">
    <text evidence="1">Belongs to the glycosyl hydrolase 13 family.</text>
</comment>
<dbReference type="CTD" id="6760162"/>
<dbReference type="HOGENOM" id="CLU_011725_0_2_1"/>